<dbReference type="RefSeq" id="WP_180139366.1">
    <property type="nucleotide sequence ID" value="NZ_CAADHO010000003.1"/>
</dbReference>
<organism evidence="9 10">
    <name type="scientific">Desulfoluna butyratoxydans</name>
    <dbReference type="NCBI Taxonomy" id="231438"/>
    <lineage>
        <taxon>Bacteria</taxon>
        <taxon>Pseudomonadati</taxon>
        <taxon>Thermodesulfobacteriota</taxon>
        <taxon>Desulfobacteria</taxon>
        <taxon>Desulfobacterales</taxon>
        <taxon>Desulfolunaceae</taxon>
        <taxon>Desulfoluna</taxon>
    </lineage>
</organism>
<dbReference type="EMBL" id="CAADHO010000003">
    <property type="protein sequence ID" value="VFQ44246.1"/>
    <property type="molecule type" value="Genomic_DNA"/>
</dbReference>
<comment type="similarity">
    <text evidence="6 7">Belongs to the APS kinase family.</text>
</comment>
<dbReference type="EC" id="2.7.1.25" evidence="2 6"/>
<dbReference type="SUPFAM" id="SSF52540">
    <property type="entry name" value="P-loop containing nucleoside triphosphate hydrolases"/>
    <property type="match status" value="1"/>
</dbReference>
<reference evidence="9 10" key="1">
    <citation type="submission" date="2019-03" db="EMBL/GenBank/DDBJ databases">
        <authorList>
            <person name="Nijsse B."/>
        </authorList>
    </citation>
    <scope>NUCLEOTIDE SEQUENCE [LARGE SCALE GENOMIC DNA]</scope>
    <source>
        <strain evidence="9">Desulfoluna butyratoxydans MSL71</strain>
    </source>
</reference>
<feature type="active site" description="Phosphoserine intermediate" evidence="6">
    <location>
        <position position="106"/>
    </location>
</feature>
<dbReference type="GO" id="GO:0019379">
    <property type="term" value="P:sulfate assimilation, phosphoadenylyl sulfate reduction by phosphoadenylyl-sulfate reductase (thioredoxin)"/>
    <property type="evidence" value="ECO:0007669"/>
    <property type="project" value="TreeGrafter"/>
</dbReference>
<sequence length="198" mass="21718">MTTRVFTHNHPVTPGMRASQKGHAPLLLWFTGFSASGKSTVAGLLEQRLHDHGVHTILLDGDNVRSGLNQDLGLSPSDRKENIRRIGEVAGLFLDAGLVTLCAFISPYHAERSALRDKFQNRFVEIHVSTPLEVCRTRDPKGLYARAEQGILTGMTGLDAPYEPPENPDLTIDTSTRSPEACAGLLLSQILPMLKRQP</sequence>
<dbReference type="NCBIfam" id="NF003013">
    <property type="entry name" value="PRK03846.1"/>
    <property type="match status" value="1"/>
</dbReference>
<dbReference type="AlphaFoldDB" id="A0A4U8YK86"/>
<dbReference type="GO" id="GO:0004020">
    <property type="term" value="F:adenylylsulfate kinase activity"/>
    <property type="evidence" value="ECO:0007669"/>
    <property type="project" value="UniProtKB-UniRule"/>
</dbReference>
<evidence type="ECO:0000256" key="3">
    <source>
        <dbReference type="ARBA" id="ARBA00022679"/>
    </source>
</evidence>
<evidence type="ECO:0000256" key="5">
    <source>
        <dbReference type="ARBA" id="ARBA00022840"/>
    </source>
</evidence>
<dbReference type="InterPro" id="IPR027417">
    <property type="entry name" value="P-loop_NTPase"/>
</dbReference>
<comment type="function">
    <text evidence="6 7">Catalyzes the synthesis of activated sulfate.</text>
</comment>
<evidence type="ECO:0000256" key="1">
    <source>
        <dbReference type="ARBA" id="ARBA00001823"/>
    </source>
</evidence>
<keyword evidence="3 6" id="KW-0808">Transferase</keyword>
<dbReference type="GO" id="GO:0005524">
    <property type="term" value="F:ATP binding"/>
    <property type="evidence" value="ECO:0007669"/>
    <property type="project" value="UniProtKB-UniRule"/>
</dbReference>
<dbReference type="NCBIfam" id="TIGR00455">
    <property type="entry name" value="apsK"/>
    <property type="match status" value="1"/>
</dbReference>
<dbReference type="GO" id="GO:0004781">
    <property type="term" value="F:sulfate adenylyltransferase (ATP) activity"/>
    <property type="evidence" value="ECO:0007669"/>
    <property type="project" value="TreeGrafter"/>
</dbReference>
<keyword evidence="6" id="KW-0597">Phosphoprotein</keyword>
<dbReference type="Gene3D" id="3.40.50.300">
    <property type="entry name" value="P-loop containing nucleotide triphosphate hydrolases"/>
    <property type="match status" value="1"/>
</dbReference>
<feature type="domain" description="APS kinase" evidence="8">
    <location>
        <begin position="26"/>
        <end position="173"/>
    </location>
</feature>
<evidence type="ECO:0000256" key="4">
    <source>
        <dbReference type="ARBA" id="ARBA00022741"/>
    </source>
</evidence>
<comment type="pathway">
    <text evidence="6 7">Sulfur metabolism; hydrogen sulfide biosynthesis; sulfite from sulfate: step 2/3.</text>
</comment>
<accession>A0A4U8YK86</accession>
<evidence type="ECO:0000256" key="6">
    <source>
        <dbReference type="HAMAP-Rule" id="MF_00065"/>
    </source>
</evidence>
<dbReference type="InterPro" id="IPR050512">
    <property type="entry name" value="Sulf_AdTrans/APS_kinase"/>
</dbReference>
<dbReference type="UniPathway" id="UPA00140">
    <property type="reaction ID" value="UER00205"/>
</dbReference>
<feature type="binding site" evidence="6">
    <location>
        <begin position="32"/>
        <end position="39"/>
    </location>
    <ligand>
        <name>ATP</name>
        <dbReference type="ChEBI" id="CHEBI:30616"/>
    </ligand>
</feature>
<evidence type="ECO:0000313" key="9">
    <source>
        <dbReference type="EMBL" id="VFQ44246.1"/>
    </source>
</evidence>
<dbReference type="Pfam" id="PF01583">
    <property type="entry name" value="APS_kinase"/>
    <property type="match status" value="1"/>
</dbReference>
<evidence type="ECO:0000259" key="8">
    <source>
        <dbReference type="Pfam" id="PF01583"/>
    </source>
</evidence>
<dbReference type="GO" id="GO:0070814">
    <property type="term" value="P:hydrogen sulfide biosynthetic process"/>
    <property type="evidence" value="ECO:0007669"/>
    <property type="project" value="UniProtKB-UniRule"/>
</dbReference>
<name>A0A4U8YK86_9BACT</name>
<evidence type="ECO:0000313" key="10">
    <source>
        <dbReference type="Proteomes" id="UP000507962"/>
    </source>
</evidence>
<evidence type="ECO:0000256" key="2">
    <source>
        <dbReference type="ARBA" id="ARBA00012121"/>
    </source>
</evidence>
<keyword evidence="10" id="KW-1185">Reference proteome</keyword>
<dbReference type="Proteomes" id="UP000507962">
    <property type="component" value="Unassembled WGS sequence"/>
</dbReference>
<dbReference type="GO" id="GO:0010134">
    <property type="term" value="P:sulfate assimilation via adenylyl sulfate reduction"/>
    <property type="evidence" value="ECO:0007669"/>
    <property type="project" value="TreeGrafter"/>
</dbReference>
<dbReference type="GO" id="GO:0005737">
    <property type="term" value="C:cytoplasm"/>
    <property type="evidence" value="ECO:0007669"/>
    <property type="project" value="TreeGrafter"/>
</dbReference>
<evidence type="ECO:0000256" key="7">
    <source>
        <dbReference type="RuleBase" id="RU004347"/>
    </source>
</evidence>
<dbReference type="HAMAP" id="MF_00065">
    <property type="entry name" value="Adenylyl_sulf_kinase"/>
    <property type="match status" value="1"/>
</dbReference>
<dbReference type="PANTHER" id="PTHR42700:SF3">
    <property type="entry name" value="BIFUNCTIONAL SAT_APS KINASE-RELATED"/>
    <property type="match status" value="1"/>
</dbReference>
<protein>
    <recommendedName>
        <fullName evidence="2 6">Adenylyl-sulfate kinase</fullName>
        <ecNumber evidence="2 6">2.7.1.25</ecNumber>
    </recommendedName>
    <alternativeName>
        <fullName evidence="6">APS kinase</fullName>
    </alternativeName>
    <alternativeName>
        <fullName evidence="6">ATP adenosine-5'-phosphosulfate 3'-phosphotransferase</fullName>
    </alternativeName>
    <alternativeName>
        <fullName evidence="6">Adenosine-5'-phosphosulfate kinase</fullName>
    </alternativeName>
</protein>
<proteinExistence type="inferred from homology"/>
<dbReference type="InterPro" id="IPR002891">
    <property type="entry name" value="APS"/>
</dbReference>
<keyword evidence="6 7" id="KW-0418">Kinase</keyword>
<keyword evidence="5 6" id="KW-0067">ATP-binding</keyword>
<dbReference type="PANTHER" id="PTHR42700">
    <property type="entry name" value="SULFATE ADENYLYLTRANSFERASE"/>
    <property type="match status" value="1"/>
</dbReference>
<dbReference type="InterPro" id="IPR059117">
    <property type="entry name" value="APS_kinase_dom"/>
</dbReference>
<gene>
    <name evidence="6" type="primary">cysC</name>
    <name evidence="9" type="ORF">MSL71_18910</name>
</gene>
<comment type="catalytic activity">
    <reaction evidence="1 6 7">
        <text>adenosine 5'-phosphosulfate + ATP = 3'-phosphoadenylyl sulfate + ADP + H(+)</text>
        <dbReference type="Rhea" id="RHEA:24152"/>
        <dbReference type="ChEBI" id="CHEBI:15378"/>
        <dbReference type="ChEBI" id="CHEBI:30616"/>
        <dbReference type="ChEBI" id="CHEBI:58243"/>
        <dbReference type="ChEBI" id="CHEBI:58339"/>
        <dbReference type="ChEBI" id="CHEBI:456216"/>
        <dbReference type="EC" id="2.7.1.25"/>
    </reaction>
</comment>
<dbReference type="CDD" id="cd02027">
    <property type="entry name" value="APSK"/>
    <property type="match status" value="1"/>
</dbReference>
<keyword evidence="4 6" id="KW-0547">Nucleotide-binding</keyword>